<feature type="region of interest" description="Disordered" evidence="1">
    <location>
        <begin position="357"/>
        <end position="381"/>
    </location>
</feature>
<evidence type="ECO:0000256" key="1">
    <source>
        <dbReference type="SAM" id="MobiDB-lite"/>
    </source>
</evidence>
<proteinExistence type="predicted"/>
<accession>A0A2N8UAJ8</accession>
<dbReference type="EMBL" id="LT795056">
    <property type="protein sequence ID" value="SJX62034.1"/>
    <property type="molecule type" value="Genomic_DNA"/>
</dbReference>
<dbReference type="Proteomes" id="UP000239563">
    <property type="component" value="Chromosome III"/>
</dbReference>
<evidence type="ECO:0000313" key="3">
    <source>
        <dbReference type="Proteomes" id="UP000239563"/>
    </source>
</evidence>
<gene>
    <name evidence="2" type="ORF">SRS1_10668</name>
</gene>
<name>A0A2N8UAJ8_9BASI</name>
<organism evidence="2 3">
    <name type="scientific">Sporisorium reilianum f. sp. reilianum</name>
    <dbReference type="NCBI Taxonomy" id="72559"/>
    <lineage>
        <taxon>Eukaryota</taxon>
        <taxon>Fungi</taxon>
        <taxon>Dikarya</taxon>
        <taxon>Basidiomycota</taxon>
        <taxon>Ustilaginomycotina</taxon>
        <taxon>Ustilaginomycetes</taxon>
        <taxon>Ustilaginales</taxon>
        <taxon>Ustilaginaceae</taxon>
        <taxon>Sporisorium</taxon>
    </lineage>
</organism>
<evidence type="ECO:0000313" key="2">
    <source>
        <dbReference type="EMBL" id="SJX62034.1"/>
    </source>
</evidence>
<sequence length="381" mass="42418">MDDGSSRAAFLEIRITHFKGISADELEPLHQPRNVPLEPALPLLALLNHCRALKEHDQVGCNIKSMQQLFTSKVYRFDGIGDDAALFQHTNREGKAVSMTTIQACSGLAAHAQHVGLPSGSFRSLSHDFAHQMRIFFGADTTRALMVHELHHNTLERHYASTIAMSDLMGLRARERFGGGLEDQLQRSLYFEHELNGLAFRCITMSKKEAAEPKQPTQHAKGKHQPRQELVAEAKARFDTAFTDKLERFDDLARQLCELTTISWDFNQTYHVQKSIVKAIEKLGRQESKGAKELYESAVKVQKEAKVMLRKASHSSGKQKRKGERATETLAITQDEVHAAQAALAINPEVAALPGLDAASDGPLSQPDHPCTVMSRSMLRP</sequence>
<protein>
    <submittedName>
        <fullName evidence="2">Uncharacterized protein</fullName>
    </submittedName>
</protein>
<reference evidence="2 3" key="1">
    <citation type="submission" date="2017-02" db="EMBL/GenBank/DDBJ databases">
        <authorList>
            <person name="Peterson S.W."/>
        </authorList>
    </citation>
    <scope>NUCLEOTIDE SEQUENCE [LARGE SCALE GENOMIC DNA]</scope>
    <source>
        <strain evidence="2 3">SRS1_H2-8</strain>
    </source>
</reference>
<feature type="region of interest" description="Disordered" evidence="1">
    <location>
        <begin position="209"/>
        <end position="228"/>
    </location>
</feature>
<dbReference type="AlphaFoldDB" id="A0A2N8UAJ8"/>